<name>A0ABN1WHQ1_9ACTN</name>
<gene>
    <name evidence="3" type="ORF">GCM10009665_38300</name>
</gene>
<evidence type="ECO:0000313" key="4">
    <source>
        <dbReference type="Proteomes" id="UP001500037"/>
    </source>
</evidence>
<feature type="domain" description="eCIS core" evidence="2">
    <location>
        <begin position="104"/>
        <end position="175"/>
    </location>
</feature>
<feature type="compositionally biased region" description="Basic and acidic residues" evidence="1">
    <location>
        <begin position="63"/>
        <end position="76"/>
    </location>
</feature>
<feature type="region of interest" description="Disordered" evidence="1">
    <location>
        <begin position="60"/>
        <end position="107"/>
    </location>
</feature>
<dbReference type="RefSeq" id="WP_425556065.1">
    <property type="nucleotide sequence ID" value="NZ_BAAALF010000065.1"/>
</dbReference>
<evidence type="ECO:0000256" key="1">
    <source>
        <dbReference type="SAM" id="MobiDB-lite"/>
    </source>
</evidence>
<evidence type="ECO:0000313" key="3">
    <source>
        <dbReference type="EMBL" id="GAA1243805.1"/>
    </source>
</evidence>
<feature type="region of interest" description="Disordered" evidence="1">
    <location>
        <begin position="1"/>
        <end position="37"/>
    </location>
</feature>
<dbReference type="Proteomes" id="UP001500037">
    <property type="component" value="Unassembled WGS sequence"/>
</dbReference>
<accession>A0ABN1WHQ1</accession>
<evidence type="ECO:0000259" key="2">
    <source>
        <dbReference type="Pfam" id="PF13699"/>
    </source>
</evidence>
<dbReference type="InterPro" id="IPR025295">
    <property type="entry name" value="eCIS_core_dom"/>
</dbReference>
<comment type="caution">
    <text evidence="3">The sequence shown here is derived from an EMBL/GenBank/DDBJ whole genome shotgun (WGS) entry which is preliminary data.</text>
</comment>
<organism evidence="3 4">
    <name type="scientific">Kitasatospora nipponensis</name>
    <dbReference type="NCBI Taxonomy" id="258049"/>
    <lineage>
        <taxon>Bacteria</taxon>
        <taxon>Bacillati</taxon>
        <taxon>Actinomycetota</taxon>
        <taxon>Actinomycetes</taxon>
        <taxon>Kitasatosporales</taxon>
        <taxon>Streptomycetaceae</taxon>
        <taxon>Kitasatospora</taxon>
    </lineage>
</organism>
<feature type="region of interest" description="Disordered" evidence="1">
    <location>
        <begin position="210"/>
        <end position="235"/>
    </location>
</feature>
<feature type="compositionally biased region" description="Low complexity" evidence="1">
    <location>
        <begin position="25"/>
        <end position="37"/>
    </location>
</feature>
<protein>
    <recommendedName>
        <fullName evidence="2">eCIS core domain-containing protein</fullName>
    </recommendedName>
</protein>
<reference evidence="3 4" key="1">
    <citation type="journal article" date="2019" name="Int. J. Syst. Evol. Microbiol.">
        <title>The Global Catalogue of Microorganisms (GCM) 10K type strain sequencing project: providing services to taxonomists for standard genome sequencing and annotation.</title>
        <authorList>
            <consortium name="The Broad Institute Genomics Platform"/>
            <consortium name="The Broad Institute Genome Sequencing Center for Infectious Disease"/>
            <person name="Wu L."/>
            <person name="Ma J."/>
        </authorList>
    </citation>
    <scope>NUCLEOTIDE SEQUENCE [LARGE SCALE GENOMIC DNA]</scope>
    <source>
        <strain evidence="3 4">JCM 13004</strain>
    </source>
</reference>
<dbReference type="EMBL" id="BAAALF010000065">
    <property type="protein sequence ID" value="GAA1243805.1"/>
    <property type="molecule type" value="Genomic_DNA"/>
</dbReference>
<sequence length="865" mass="91794">MRAHDQQSQGGPDEQLRTDGRRAAQETAVQAAGAAEVGGELTARMVLALQRTIGNAAVAPLVEQRRRAHDPSRGRPDPCGGPQAPDRPVQRSGVHEVLRSPGQPMPDVLRSEMESRLGADFGEVRLHDDAAAARSAREIGARAYTSGRHVVIGAGGADQHTLAHELTHVIQQRQGSVAGTDHGDGLSLSDPGDRFERAAEANAVRAMSGEVPARSAVAPAQGSSGSGGGGHDTARAVQRYGGRHGMTAETMTNPYETWTYVPPADSPFQVHIDVAPDPAFAPVATNGHQYAVGHVNIRGVEIGTQRGPTRFGGSGQKAHTTAWTLTRQSLTAMEGRPASVLVGYIEDSLAALATAAPQTGDTPAGIWNTLRARADTLRQDAANHARPLHLWSAVLSDLLVAYVKAYQVCPATTYNNGHPDGDGEADAMNALWGIEADTSLPTNLGTRRQEAKAAISHLQDYPLSHSSLPIGNRDLANEHFWRTLAHAFPKVAFALQGEASQNNVDGNRRFNAGPAAGVNYAAIRTNMTAAAQPGSAGSTVAASGTAFKLAAGSLDKGFAVDLLVSPQTRTGANSVASHAATAVEVSRVRISLQERPYTQYKPDAGAHLSSWSLLVTAVRALEGGSAREVLRWLHTGVRRTAGRPPLPVGLANDWTPLRHQVTTLLAHGLDATTTLTPHAWSELLSSVMRGYLMLQQASSLSTVGTPVGDSRPGSNGEGPALTNLQQLQAQVVAGATPLTPAVRGQAVTDALVHFDHRAARTKIIYSLMFETGPNTVPEATDDLREHLKSSAGPVINLKRSIDEWVRSVQTAFPDLFCTPLFRQGISAKHLRKAVFDKLGEDLTANEMSLVEQKTTRKRQKPAVYG</sequence>
<keyword evidence="4" id="KW-1185">Reference proteome</keyword>
<proteinExistence type="predicted"/>
<feature type="compositionally biased region" description="Basic and acidic residues" evidence="1">
    <location>
        <begin position="14"/>
        <end position="24"/>
    </location>
</feature>
<feature type="compositionally biased region" description="Polar residues" evidence="1">
    <location>
        <begin position="1"/>
        <end position="10"/>
    </location>
</feature>
<dbReference type="Pfam" id="PF13699">
    <property type="entry name" value="eCIS_core"/>
    <property type="match status" value="1"/>
</dbReference>